<feature type="compositionally biased region" description="Basic and acidic residues" evidence="2">
    <location>
        <begin position="82"/>
        <end position="100"/>
    </location>
</feature>
<dbReference type="Pfam" id="PF02137">
    <property type="entry name" value="A_deamin"/>
    <property type="match status" value="1"/>
</dbReference>
<accession>A0AAV7K8Z7</accession>
<evidence type="ECO:0000313" key="6">
    <source>
        <dbReference type="Proteomes" id="UP001165289"/>
    </source>
</evidence>
<evidence type="ECO:0000256" key="1">
    <source>
        <dbReference type="PROSITE-ProRule" id="PRU00266"/>
    </source>
</evidence>
<dbReference type="Proteomes" id="UP001165289">
    <property type="component" value="Unassembled WGS sequence"/>
</dbReference>
<name>A0AAV7K8Z7_9METZ</name>
<dbReference type="GO" id="GO:0008251">
    <property type="term" value="F:tRNA-specific adenosine deaminase activity"/>
    <property type="evidence" value="ECO:0007669"/>
    <property type="project" value="TreeGrafter"/>
</dbReference>
<dbReference type="GO" id="GO:0003726">
    <property type="term" value="F:double-stranded RNA adenosine deaminase activity"/>
    <property type="evidence" value="ECO:0007669"/>
    <property type="project" value="TreeGrafter"/>
</dbReference>
<feature type="domain" description="A to I editase" evidence="4">
    <location>
        <begin position="275"/>
        <end position="615"/>
    </location>
</feature>
<protein>
    <submittedName>
        <fullName evidence="5">Double-stranded RNA-specific editase 1-like</fullName>
    </submittedName>
</protein>
<evidence type="ECO:0000256" key="2">
    <source>
        <dbReference type="SAM" id="MobiDB-lite"/>
    </source>
</evidence>
<dbReference type="GO" id="GO:0006396">
    <property type="term" value="P:RNA processing"/>
    <property type="evidence" value="ECO:0007669"/>
    <property type="project" value="InterPro"/>
</dbReference>
<dbReference type="InterPro" id="IPR014720">
    <property type="entry name" value="dsRBD_dom"/>
</dbReference>
<evidence type="ECO:0000313" key="5">
    <source>
        <dbReference type="EMBL" id="KAI6657552.1"/>
    </source>
</evidence>
<dbReference type="SUPFAM" id="SSF54768">
    <property type="entry name" value="dsRNA-binding domain-like"/>
    <property type="match status" value="2"/>
</dbReference>
<dbReference type="PROSITE" id="PS50137">
    <property type="entry name" value="DS_RBD"/>
    <property type="match status" value="1"/>
</dbReference>
<evidence type="ECO:0000259" key="3">
    <source>
        <dbReference type="PROSITE" id="PS50137"/>
    </source>
</evidence>
<dbReference type="CDD" id="cd22265">
    <property type="entry name" value="UDM1_RNF168"/>
    <property type="match status" value="1"/>
</dbReference>
<organism evidence="5 6">
    <name type="scientific">Oopsacas minuta</name>
    <dbReference type="NCBI Taxonomy" id="111878"/>
    <lineage>
        <taxon>Eukaryota</taxon>
        <taxon>Metazoa</taxon>
        <taxon>Porifera</taxon>
        <taxon>Hexactinellida</taxon>
        <taxon>Hexasterophora</taxon>
        <taxon>Lyssacinosida</taxon>
        <taxon>Leucopsacidae</taxon>
        <taxon>Oopsacas</taxon>
    </lineage>
</organism>
<feature type="domain" description="DRBM" evidence="3">
    <location>
        <begin position="8"/>
        <end position="71"/>
    </location>
</feature>
<sequence>MAMARGSNPISILHSFYKNPQFELVSQEGKSHDMRFTVRVVIEGNSYQGISSSKKEAKALAASKALNALHGIKLSLLQDKEREDTQELDGPPHKQAHIDPDTDTPVEYIQPKDITLSRPNPTNKHPVSYITEHIAGVSFSTIKKVGLFHCTCTAKNLIFKGTATDKKTAKMIAANNALIGLLNVNSSWLELPEQYRRTSTAEKQEVREEFSKISKDSLNRLLADQIGKLATEKLKELLEKRKPDEQPMSLAAVIMYKGSEGMGLVDINVQAEVVAVGTGTRVISSNSLSDKGMSINDCRAVALARRSFIRFLYYHLDMVADGSIQDSIYTKPVSTNKLVVKQGISFHLYLSHLPSGDAKFSPNVDLLGLEEASAYLQKTQGGLRVCRSDSESTVLVTSLDSTEQIWSKLQRGEQVLTMSCSDKLLKWNMLGVQGALLSHFIDPVYFKSVVVSNGFDAENLGRAIHHRIGSLATSDLPESFIINYPLMSTAFIKISQPKYTGSLSMCWNWGDENIEIINTSTGKCAFLETSVLSKHRLFRRFLSTWTKLRETKCIYPSSMTDKTLLMEHSTQLFDITYYQAKQYSEGYQGAKEILFSHLKPICGTWVKKPRELEQFTEKI</sequence>
<gene>
    <name evidence="5" type="ORF">LOD99_296</name>
</gene>
<comment type="caution">
    <text evidence="5">The sequence shown here is derived from an EMBL/GenBank/DDBJ whole genome shotgun (WGS) entry which is preliminary data.</text>
</comment>
<keyword evidence="1" id="KW-0694">RNA-binding</keyword>
<dbReference type="PANTHER" id="PTHR10910:SF62">
    <property type="entry name" value="AT07585P-RELATED"/>
    <property type="match status" value="1"/>
</dbReference>
<dbReference type="GO" id="GO:0005737">
    <property type="term" value="C:cytoplasm"/>
    <property type="evidence" value="ECO:0007669"/>
    <property type="project" value="TreeGrafter"/>
</dbReference>
<dbReference type="Gene3D" id="3.30.160.20">
    <property type="match status" value="2"/>
</dbReference>
<dbReference type="PANTHER" id="PTHR10910">
    <property type="entry name" value="EUKARYOTE SPECIFIC DSRNA BINDING PROTEIN"/>
    <property type="match status" value="1"/>
</dbReference>
<dbReference type="PROSITE" id="PS50141">
    <property type="entry name" value="A_DEAMIN_EDITASE"/>
    <property type="match status" value="1"/>
</dbReference>
<proteinExistence type="predicted"/>
<dbReference type="GO" id="GO:0006382">
    <property type="term" value="P:adenosine to inosine editing"/>
    <property type="evidence" value="ECO:0007669"/>
    <property type="project" value="TreeGrafter"/>
</dbReference>
<dbReference type="GO" id="GO:0005730">
    <property type="term" value="C:nucleolus"/>
    <property type="evidence" value="ECO:0007669"/>
    <property type="project" value="TreeGrafter"/>
</dbReference>
<dbReference type="EMBL" id="JAKMXF010000111">
    <property type="protein sequence ID" value="KAI6657552.1"/>
    <property type="molecule type" value="Genomic_DNA"/>
</dbReference>
<feature type="region of interest" description="Disordered" evidence="2">
    <location>
        <begin position="82"/>
        <end position="104"/>
    </location>
</feature>
<dbReference type="SMART" id="SM00552">
    <property type="entry name" value="ADEAMc"/>
    <property type="match status" value="1"/>
</dbReference>
<dbReference type="AlphaFoldDB" id="A0AAV7K8Z7"/>
<keyword evidence="6" id="KW-1185">Reference proteome</keyword>
<dbReference type="GO" id="GO:0003725">
    <property type="term" value="F:double-stranded RNA binding"/>
    <property type="evidence" value="ECO:0007669"/>
    <property type="project" value="TreeGrafter"/>
</dbReference>
<dbReference type="SMART" id="SM00358">
    <property type="entry name" value="DSRM"/>
    <property type="match status" value="2"/>
</dbReference>
<dbReference type="Pfam" id="PF00035">
    <property type="entry name" value="dsrm"/>
    <property type="match status" value="1"/>
</dbReference>
<dbReference type="InterPro" id="IPR002466">
    <property type="entry name" value="A_deamin"/>
</dbReference>
<dbReference type="CDD" id="cd00048">
    <property type="entry name" value="DSRM_SF"/>
    <property type="match status" value="1"/>
</dbReference>
<evidence type="ECO:0000259" key="4">
    <source>
        <dbReference type="PROSITE" id="PS50141"/>
    </source>
</evidence>
<reference evidence="5 6" key="1">
    <citation type="journal article" date="2023" name="BMC Biol.">
        <title>The compact genome of the sponge Oopsacas minuta (Hexactinellida) is lacking key metazoan core genes.</title>
        <authorList>
            <person name="Santini S."/>
            <person name="Schenkelaars Q."/>
            <person name="Jourda C."/>
            <person name="Duchesne M."/>
            <person name="Belahbib H."/>
            <person name="Rocher C."/>
            <person name="Selva M."/>
            <person name="Riesgo A."/>
            <person name="Vervoort M."/>
            <person name="Leys S.P."/>
            <person name="Kodjabachian L."/>
            <person name="Le Bivic A."/>
            <person name="Borchiellini C."/>
            <person name="Claverie J.M."/>
            <person name="Renard E."/>
        </authorList>
    </citation>
    <scope>NUCLEOTIDE SEQUENCE [LARGE SCALE GENOMIC DNA]</scope>
    <source>
        <strain evidence="5">SPO-2</strain>
    </source>
</reference>